<proteinExistence type="predicted"/>
<feature type="compositionally biased region" description="Basic and acidic residues" evidence="1">
    <location>
        <begin position="182"/>
        <end position="196"/>
    </location>
</feature>
<dbReference type="InterPro" id="IPR046118">
    <property type="entry name" value="DUF6115"/>
</dbReference>
<evidence type="ECO:0000256" key="2">
    <source>
        <dbReference type="SAM" id="Phobius"/>
    </source>
</evidence>
<evidence type="ECO:0000313" key="3">
    <source>
        <dbReference type="EMBL" id="RGS42223.1"/>
    </source>
</evidence>
<keyword evidence="2" id="KW-0472">Membrane</keyword>
<gene>
    <name evidence="3" type="ORF">DWX93_02505</name>
</gene>
<evidence type="ECO:0000256" key="1">
    <source>
        <dbReference type="SAM" id="MobiDB-lite"/>
    </source>
</evidence>
<organism evidence="3 4">
    <name type="scientific">Roseburia hominis</name>
    <dbReference type="NCBI Taxonomy" id="301301"/>
    <lineage>
        <taxon>Bacteria</taxon>
        <taxon>Bacillati</taxon>
        <taxon>Bacillota</taxon>
        <taxon>Clostridia</taxon>
        <taxon>Lachnospirales</taxon>
        <taxon>Lachnospiraceae</taxon>
        <taxon>Roseburia</taxon>
    </lineage>
</organism>
<feature type="region of interest" description="Disordered" evidence="1">
    <location>
        <begin position="170"/>
        <end position="196"/>
    </location>
</feature>
<name>A0A395VA13_9FIRM</name>
<comment type="caution">
    <text evidence="3">The sequence shown here is derived from an EMBL/GenBank/DDBJ whole genome shotgun (WGS) entry which is preliminary data.</text>
</comment>
<sequence length="239" mass="26246">MTGVAWILLLIGVVFMIGSFFVTEKLSPSELNQIAELSEEELKRIIDRGLKNAETRIEDAIDEQVDQSSEKVDRSLEKVTNDKIMAISEYSDTVIESMNKTHNEIMFLYSMLNDKHTELTGMAADLQRLAADVRSLEEKAPLTAPQAAPERAATVSAASAVTLVPVEKADTTGRETAAAPAEQKEEMPETEETKQEGLHAEILKLKKLGMTEVQIAKKLGIGIGEVRLVNGLYRGESDS</sequence>
<dbReference type="Pfam" id="PF19610">
    <property type="entry name" value="DUF6115"/>
    <property type="match status" value="1"/>
</dbReference>
<dbReference type="AlphaFoldDB" id="A0A395VA13"/>
<keyword evidence="2" id="KW-0812">Transmembrane</keyword>
<keyword evidence="2" id="KW-1133">Transmembrane helix</keyword>
<feature type="transmembrane region" description="Helical" evidence="2">
    <location>
        <begin position="6"/>
        <end position="23"/>
    </location>
</feature>
<accession>A0A395VA13</accession>
<dbReference type="Proteomes" id="UP000266172">
    <property type="component" value="Unassembled WGS sequence"/>
</dbReference>
<reference evidence="3 4" key="1">
    <citation type="submission" date="2018-08" db="EMBL/GenBank/DDBJ databases">
        <title>A genome reference for cultivated species of the human gut microbiota.</title>
        <authorList>
            <person name="Zou Y."/>
            <person name="Xue W."/>
            <person name="Luo G."/>
        </authorList>
    </citation>
    <scope>NUCLEOTIDE SEQUENCE [LARGE SCALE GENOMIC DNA]</scope>
    <source>
        <strain evidence="3 4">AF22-12AC</strain>
    </source>
</reference>
<dbReference type="RefSeq" id="WP_118096523.1">
    <property type="nucleotide sequence ID" value="NZ_CAUFGO010000016.1"/>
</dbReference>
<dbReference type="EMBL" id="QRVL01000001">
    <property type="protein sequence ID" value="RGS42223.1"/>
    <property type="molecule type" value="Genomic_DNA"/>
</dbReference>
<protein>
    <submittedName>
        <fullName evidence="3">Uncharacterized protein</fullName>
    </submittedName>
</protein>
<evidence type="ECO:0000313" key="4">
    <source>
        <dbReference type="Proteomes" id="UP000266172"/>
    </source>
</evidence>